<name>A0ABW3FPG6_9PSEU</name>
<dbReference type="PROSITE" id="PS01162">
    <property type="entry name" value="QOR_ZETA_CRYSTAL"/>
    <property type="match status" value="1"/>
</dbReference>
<reference evidence="3" key="1">
    <citation type="journal article" date="2019" name="Int. J. Syst. Evol. Microbiol.">
        <title>The Global Catalogue of Microorganisms (GCM) 10K type strain sequencing project: providing services to taxonomists for standard genome sequencing and annotation.</title>
        <authorList>
            <consortium name="The Broad Institute Genomics Platform"/>
            <consortium name="The Broad Institute Genome Sequencing Center for Infectious Disease"/>
            <person name="Wu L."/>
            <person name="Ma J."/>
        </authorList>
    </citation>
    <scope>NUCLEOTIDE SEQUENCE [LARGE SCALE GENOMIC DNA]</scope>
    <source>
        <strain evidence="3">CCUG 56401</strain>
    </source>
</reference>
<comment type="caution">
    <text evidence="2">The sequence shown here is derived from an EMBL/GenBank/DDBJ whole genome shotgun (WGS) entry which is preliminary data.</text>
</comment>
<gene>
    <name evidence="2" type="ORF">ACFQ16_07415</name>
</gene>
<protein>
    <submittedName>
        <fullName evidence="2">Zinc-binding dehydrogenase</fullName>
    </submittedName>
</protein>
<dbReference type="Pfam" id="PF13602">
    <property type="entry name" value="ADH_zinc_N_2"/>
    <property type="match status" value="1"/>
</dbReference>
<organism evidence="2 3">
    <name type="scientific">Saccharopolyspora rosea</name>
    <dbReference type="NCBI Taxonomy" id="524884"/>
    <lineage>
        <taxon>Bacteria</taxon>
        <taxon>Bacillati</taxon>
        <taxon>Actinomycetota</taxon>
        <taxon>Actinomycetes</taxon>
        <taxon>Pseudonocardiales</taxon>
        <taxon>Pseudonocardiaceae</taxon>
        <taxon>Saccharopolyspora</taxon>
    </lineage>
</organism>
<dbReference type="RefSeq" id="WP_263252575.1">
    <property type="nucleotide sequence ID" value="NZ_BAABLT010000001.1"/>
</dbReference>
<dbReference type="SUPFAM" id="SSF51735">
    <property type="entry name" value="NAD(P)-binding Rossmann-fold domains"/>
    <property type="match status" value="1"/>
</dbReference>
<dbReference type="InterPro" id="IPR051397">
    <property type="entry name" value="Zn-ADH-like_protein"/>
</dbReference>
<dbReference type="SMART" id="SM00829">
    <property type="entry name" value="PKS_ER"/>
    <property type="match status" value="1"/>
</dbReference>
<dbReference type="Gene3D" id="3.40.50.720">
    <property type="entry name" value="NAD(P)-binding Rossmann-like Domain"/>
    <property type="match status" value="1"/>
</dbReference>
<sequence>MRAVWMKEFGPPEVLVADDAPDPVAGEGQVVVEVAFANITFVETQVRAGAFPSPTGAAGLPIIPGNGVGGIIRSAGPGVDQALVGKRVVTGTGGSGGYAEHVAVDAAGVVEVPEGVPMDDAVALLADGRTATALCRAAEPRPGERVLVEAAGGGVGTLLVQLAREASTTVVAAAGGARKLDLARELGAEITVDYGAPDWTDRVRDAVGGVDVVFDGVGGALGRAAFDLLAPGGRMFSFGIAAGSFPDVDDEEAARREVTITRGVPVSPEQARELTASALARAAEGRLRPVIGQRFPLAEAAKAHAAIENRATLGKTLLVP</sequence>
<dbReference type="InterPro" id="IPR020843">
    <property type="entry name" value="ER"/>
</dbReference>
<proteinExistence type="predicted"/>
<dbReference type="InterPro" id="IPR013154">
    <property type="entry name" value="ADH-like_N"/>
</dbReference>
<evidence type="ECO:0000313" key="2">
    <source>
        <dbReference type="EMBL" id="MFD0919567.1"/>
    </source>
</evidence>
<dbReference type="EMBL" id="JBHTIW010000003">
    <property type="protein sequence ID" value="MFD0919567.1"/>
    <property type="molecule type" value="Genomic_DNA"/>
</dbReference>
<dbReference type="InterPro" id="IPR002364">
    <property type="entry name" value="Quin_OxRdtase/zeta-crystal_CS"/>
</dbReference>
<dbReference type="Pfam" id="PF08240">
    <property type="entry name" value="ADH_N"/>
    <property type="match status" value="1"/>
</dbReference>
<dbReference type="Gene3D" id="3.90.180.10">
    <property type="entry name" value="Medium-chain alcohol dehydrogenases, catalytic domain"/>
    <property type="match status" value="1"/>
</dbReference>
<feature type="domain" description="Enoyl reductase (ER)" evidence="1">
    <location>
        <begin position="10"/>
        <end position="318"/>
    </location>
</feature>
<dbReference type="SUPFAM" id="SSF50129">
    <property type="entry name" value="GroES-like"/>
    <property type="match status" value="1"/>
</dbReference>
<dbReference type="PANTHER" id="PTHR43677">
    <property type="entry name" value="SHORT-CHAIN DEHYDROGENASE/REDUCTASE"/>
    <property type="match status" value="1"/>
</dbReference>
<evidence type="ECO:0000313" key="3">
    <source>
        <dbReference type="Proteomes" id="UP001597018"/>
    </source>
</evidence>
<dbReference type="Proteomes" id="UP001597018">
    <property type="component" value="Unassembled WGS sequence"/>
</dbReference>
<keyword evidence="3" id="KW-1185">Reference proteome</keyword>
<evidence type="ECO:0000259" key="1">
    <source>
        <dbReference type="SMART" id="SM00829"/>
    </source>
</evidence>
<accession>A0ABW3FPG6</accession>
<dbReference type="PANTHER" id="PTHR43677:SF4">
    <property type="entry name" value="QUINONE OXIDOREDUCTASE-LIKE PROTEIN 2"/>
    <property type="match status" value="1"/>
</dbReference>
<dbReference type="InterPro" id="IPR036291">
    <property type="entry name" value="NAD(P)-bd_dom_sf"/>
</dbReference>
<dbReference type="InterPro" id="IPR011032">
    <property type="entry name" value="GroES-like_sf"/>
</dbReference>